<dbReference type="EMBL" id="KQ459598">
    <property type="protein sequence ID" value="KPI94617.1"/>
    <property type="molecule type" value="Genomic_DNA"/>
</dbReference>
<sequence>MNQQKRNKQYLLDQHRSLGYAFSIRSSGARCWDRREPSPLRSTGPFVCTALIVARQNTTTSVKHSAQTKQLQKQRPSIDGEKENCFTPTALECILKKEDNSDKESEYEERNLEECTNITKKSLSTVGFRSNADNQNARPLTLRATQSFTGAVEEFKLCGNFQRINLCNRMNVVPSQKIAPVCPCGCLLRPCVPGPFRTREQTTLALYVVSPDVLNYHGYNFEANQIALFWKKDCRTFLWKGKAKKKNYIHVESHR</sequence>
<proteinExistence type="predicted"/>
<name>A0A194PMS2_PAPXU</name>
<protein>
    <submittedName>
        <fullName evidence="1">Uncharacterized protein</fullName>
    </submittedName>
</protein>
<evidence type="ECO:0000313" key="2">
    <source>
        <dbReference type="Proteomes" id="UP000053268"/>
    </source>
</evidence>
<keyword evidence="2" id="KW-1185">Reference proteome</keyword>
<reference evidence="1 2" key="1">
    <citation type="journal article" date="2015" name="Nat. Commun.">
        <title>Outbred genome sequencing and CRISPR/Cas9 gene editing in butterflies.</title>
        <authorList>
            <person name="Li X."/>
            <person name="Fan D."/>
            <person name="Zhang W."/>
            <person name="Liu G."/>
            <person name="Zhang L."/>
            <person name="Zhao L."/>
            <person name="Fang X."/>
            <person name="Chen L."/>
            <person name="Dong Y."/>
            <person name="Chen Y."/>
            <person name="Ding Y."/>
            <person name="Zhao R."/>
            <person name="Feng M."/>
            <person name="Zhu Y."/>
            <person name="Feng Y."/>
            <person name="Jiang X."/>
            <person name="Zhu D."/>
            <person name="Xiang H."/>
            <person name="Feng X."/>
            <person name="Li S."/>
            <person name="Wang J."/>
            <person name="Zhang G."/>
            <person name="Kronforst M.R."/>
            <person name="Wang W."/>
        </authorList>
    </citation>
    <scope>NUCLEOTIDE SEQUENCE [LARGE SCALE GENOMIC DNA]</scope>
    <source>
        <strain evidence="1">Ya'a_city_454_Px</strain>
        <tissue evidence="1">Whole body</tissue>
    </source>
</reference>
<dbReference type="Proteomes" id="UP000053268">
    <property type="component" value="Unassembled WGS sequence"/>
</dbReference>
<gene>
    <name evidence="1" type="ORF">RR46_05869</name>
</gene>
<evidence type="ECO:0000313" key="1">
    <source>
        <dbReference type="EMBL" id="KPI94617.1"/>
    </source>
</evidence>
<organism evidence="1 2">
    <name type="scientific">Papilio xuthus</name>
    <name type="common">Asian swallowtail butterfly</name>
    <dbReference type="NCBI Taxonomy" id="66420"/>
    <lineage>
        <taxon>Eukaryota</taxon>
        <taxon>Metazoa</taxon>
        <taxon>Ecdysozoa</taxon>
        <taxon>Arthropoda</taxon>
        <taxon>Hexapoda</taxon>
        <taxon>Insecta</taxon>
        <taxon>Pterygota</taxon>
        <taxon>Neoptera</taxon>
        <taxon>Endopterygota</taxon>
        <taxon>Lepidoptera</taxon>
        <taxon>Glossata</taxon>
        <taxon>Ditrysia</taxon>
        <taxon>Papilionoidea</taxon>
        <taxon>Papilionidae</taxon>
        <taxon>Papilioninae</taxon>
        <taxon>Papilio</taxon>
    </lineage>
</organism>
<accession>A0A194PMS2</accession>
<dbReference type="AlphaFoldDB" id="A0A194PMS2"/>